<keyword evidence="17" id="KW-1185">Reference proteome</keyword>
<evidence type="ECO:0000313" key="17">
    <source>
        <dbReference type="Proteomes" id="UP000028984"/>
    </source>
</evidence>
<dbReference type="eggNOG" id="COG1194">
    <property type="taxonomic scope" value="Bacteria"/>
</dbReference>
<dbReference type="CDD" id="cd00056">
    <property type="entry name" value="ENDO3c"/>
    <property type="match status" value="1"/>
</dbReference>
<evidence type="ECO:0000256" key="2">
    <source>
        <dbReference type="ARBA" id="ARBA00001966"/>
    </source>
</evidence>
<dbReference type="PANTHER" id="PTHR42944:SF1">
    <property type="entry name" value="ADENINE DNA GLYCOSYLASE"/>
    <property type="match status" value="1"/>
</dbReference>
<keyword evidence="12" id="KW-0234">DNA repair</keyword>
<evidence type="ECO:0000256" key="4">
    <source>
        <dbReference type="ARBA" id="ARBA00012045"/>
    </source>
</evidence>
<dbReference type="InterPro" id="IPR000445">
    <property type="entry name" value="HhH_motif"/>
</dbReference>
<dbReference type="InterPro" id="IPR003651">
    <property type="entry name" value="Endonuclease3_FeS-loop_motif"/>
</dbReference>
<evidence type="ECO:0000256" key="13">
    <source>
        <dbReference type="ARBA" id="ARBA00023295"/>
    </source>
</evidence>
<dbReference type="InterPro" id="IPR044298">
    <property type="entry name" value="MIG/MutY"/>
</dbReference>
<dbReference type="GO" id="GO:0000701">
    <property type="term" value="F:purine-specific mismatch base pair DNA N-glycosylase activity"/>
    <property type="evidence" value="ECO:0007669"/>
    <property type="project" value="UniProtKB-EC"/>
</dbReference>
<comment type="cofactor">
    <cofactor evidence="2">
        <name>[4Fe-4S] cluster</name>
        <dbReference type="ChEBI" id="CHEBI:49883"/>
    </cofactor>
</comment>
<evidence type="ECO:0000259" key="15">
    <source>
        <dbReference type="SMART" id="SM00478"/>
    </source>
</evidence>
<comment type="catalytic activity">
    <reaction evidence="1">
        <text>Hydrolyzes free adenine bases from 7,8-dihydro-8-oxoguanine:adenine mismatched double-stranded DNA, leaving an apurinic site.</text>
        <dbReference type="EC" id="3.2.2.31"/>
    </reaction>
</comment>
<dbReference type="InterPro" id="IPR004035">
    <property type="entry name" value="Endouclease-III_FeS-bd_BS"/>
</dbReference>
<dbReference type="Gene3D" id="1.10.1670.10">
    <property type="entry name" value="Helix-hairpin-Helix base-excision DNA repair enzymes (C-terminal)"/>
    <property type="match status" value="2"/>
</dbReference>
<dbReference type="InterPro" id="IPR011257">
    <property type="entry name" value="DNA_glycosylase"/>
</dbReference>
<keyword evidence="8" id="KW-0227">DNA damage</keyword>
<evidence type="ECO:0000256" key="11">
    <source>
        <dbReference type="ARBA" id="ARBA00023014"/>
    </source>
</evidence>
<dbReference type="Gene3D" id="1.10.340.30">
    <property type="entry name" value="Hypothetical protein, domain 2"/>
    <property type="match status" value="1"/>
</dbReference>
<sequence>MTESGDIALRLAAWWEANARDLPWRFGRATPWGVLVSEVMSQQTQMSRVVPYWTTWMGRWPDARSLASAPKADVITAWGRLGYPRRALRLQECARVVADDYADELPHDYDALVALPGIGDYTASAVMSFAFGERIAVIDTNIRRVLSRVFLGVESRGGAASPVERALANRLLPDDGFTDMADMVVRGSGAVEDAGDAGDAKGMNNKARSGRRPRARRRERPSVVWNQSVMELGAVVCTAKSPLCEACPIADDCAFLKAGRPGLGERRTRPRQRFQGTDRQVRGMVLEALRALPANAVLARNEVAGLWKDHVQLDACIASLDDDGLVEMLPDGSLRLPR</sequence>
<keyword evidence="6" id="KW-0004">4Fe-4S</keyword>
<evidence type="ECO:0000256" key="12">
    <source>
        <dbReference type="ARBA" id="ARBA00023204"/>
    </source>
</evidence>
<evidence type="ECO:0000256" key="6">
    <source>
        <dbReference type="ARBA" id="ARBA00022485"/>
    </source>
</evidence>
<dbReference type="Pfam" id="PF00730">
    <property type="entry name" value="HhH-GPD"/>
    <property type="match status" value="1"/>
</dbReference>
<proteinExistence type="inferred from homology"/>
<dbReference type="GO" id="GO:0016829">
    <property type="term" value="F:lyase activity"/>
    <property type="evidence" value="ECO:0007669"/>
    <property type="project" value="UniProtKB-KW"/>
</dbReference>
<keyword evidence="16" id="KW-0456">Lyase</keyword>
<protein>
    <recommendedName>
        <fullName evidence="5">Adenine DNA glycosylase</fullName>
        <ecNumber evidence="4">3.2.2.31</ecNumber>
    </recommendedName>
</protein>
<dbReference type="RefSeq" id="WP_044090098.1">
    <property type="nucleotide sequence ID" value="NZ_JDUW01000019.1"/>
</dbReference>
<evidence type="ECO:0000256" key="5">
    <source>
        <dbReference type="ARBA" id="ARBA00022023"/>
    </source>
</evidence>
<evidence type="ECO:0000256" key="7">
    <source>
        <dbReference type="ARBA" id="ARBA00022723"/>
    </source>
</evidence>
<evidence type="ECO:0000256" key="10">
    <source>
        <dbReference type="ARBA" id="ARBA00023004"/>
    </source>
</evidence>
<dbReference type="GO" id="GO:0032357">
    <property type="term" value="F:oxidized purine DNA binding"/>
    <property type="evidence" value="ECO:0007669"/>
    <property type="project" value="TreeGrafter"/>
</dbReference>
<keyword evidence="7" id="KW-0479">Metal-binding</keyword>
<dbReference type="GO" id="GO:0034039">
    <property type="term" value="F:8-oxo-7,8-dihydroguanine DNA N-glycosylase activity"/>
    <property type="evidence" value="ECO:0007669"/>
    <property type="project" value="TreeGrafter"/>
</dbReference>
<evidence type="ECO:0000256" key="14">
    <source>
        <dbReference type="SAM" id="MobiDB-lite"/>
    </source>
</evidence>
<dbReference type="Pfam" id="PF00633">
    <property type="entry name" value="HHH"/>
    <property type="match status" value="1"/>
</dbReference>
<dbReference type="PROSITE" id="PS00764">
    <property type="entry name" value="ENDONUCLEASE_III_1"/>
    <property type="match status" value="1"/>
</dbReference>
<evidence type="ECO:0000256" key="9">
    <source>
        <dbReference type="ARBA" id="ARBA00022801"/>
    </source>
</evidence>
<keyword evidence="10" id="KW-0408">Iron</keyword>
<feature type="domain" description="HhH-GPD" evidence="15">
    <location>
        <begin position="40"/>
        <end position="189"/>
    </location>
</feature>
<dbReference type="Proteomes" id="UP000028984">
    <property type="component" value="Unassembled WGS sequence"/>
</dbReference>
<evidence type="ECO:0000256" key="1">
    <source>
        <dbReference type="ARBA" id="ARBA00000843"/>
    </source>
</evidence>
<organism evidence="16 17">
    <name type="scientific">Bifidobacterium reuteri DSM 23975</name>
    <dbReference type="NCBI Taxonomy" id="1437610"/>
    <lineage>
        <taxon>Bacteria</taxon>
        <taxon>Bacillati</taxon>
        <taxon>Actinomycetota</taxon>
        <taxon>Actinomycetes</taxon>
        <taxon>Bifidobacteriales</taxon>
        <taxon>Bifidobacteriaceae</taxon>
        <taxon>Bifidobacterium</taxon>
    </lineage>
</organism>
<gene>
    <name evidence="16" type="ORF">BREU_0776</name>
</gene>
<comment type="caution">
    <text evidence="16">The sequence shown here is derived from an EMBL/GenBank/DDBJ whole genome shotgun (WGS) entry which is preliminary data.</text>
</comment>
<dbReference type="GO" id="GO:0051539">
    <property type="term" value="F:4 iron, 4 sulfur cluster binding"/>
    <property type="evidence" value="ECO:0007669"/>
    <property type="project" value="UniProtKB-KW"/>
</dbReference>
<dbReference type="GO" id="GO:0035485">
    <property type="term" value="F:adenine/guanine mispair binding"/>
    <property type="evidence" value="ECO:0007669"/>
    <property type="project" value="TreeGrafter"/>
</dbReference>
<keyword evidence="13" id="KW-0326">Glycosidase</keyword>
<name>A0A087CXJ6_9BIFI</name>
<dbReference type="Pfam" id="PF10576">
    <property type="entry name" value="EndIII_4Fe-2S"/>
    <property type="match status" value="1"/>
</dbReference>
<feature type="compositionally biased region" description="Basic residues" evidence="14">
    <location>
        <begin position="208"/>
        <end position="219"/>
    </location>
</feature>
<accession>A0A087CXJ6</accession>
<evidence type="ECO:0000256" key="8">
    <source>
        <dbReference type="ARBA" id="ARBA00022763"/>
    </source>
</evidence>
<dbReference type="SUPFAM" id="SSF48150">
    <property type="entry name" value="DNA-glycosylase"/>
    <property type="match status" value="1"/>
</dbReference>
<dbReference type="SMART" id="SM00478">
    <property type="entry name" value="ENDO3c"/>
    <property type="match status" value="1"/>
</dbReference>
<dbReference type="SMART" id="SM00525">
    <property type="entry name" value="FES"/>
    <property type="match status" value="1"/>
</dbReference>
<dbReference type="EC" id="3.2.2.31" evidence="4"/>
<comment type="similarity">
    <text evidence="3">Belongs to the Nth/MutY family.</text>
</comment>
<dbReference type="InterPro" id="IPR003265">
    <property type="entry name" value="HhH-GPD_domain"/>
</dbReference>
<reference evidence="16 17" key="1">
    <citation type="submission" date="2014-03" db="EMBL/GenBank/DDBJ databases">
        <title>Genomics of Bifidobacteria.</title>
        <authorList>
            <person name="Ventura M."/>
            <person name="Milani C."/>
            <person name="Lugli G.A."/>
        </authorList>
    </citation>
    <scope>NUCLEOTIDE SEQUENCE [LARGE SCALE GENOMIC DNA]</scope>
    <source>
        <strain evidence="16 17">DSM 23975</strain>
    </source>
</reference>
<dbReference type="InterPro" id="IPR023170">
    <property type="entry name" value="HhH_base_excis_C"/>
</dbReference>
<dbReference type="EMBL" id="JGZK01000002">
    <property type="protein sequence ID" value="KFI87996.1"/>
    <property type="molecule type" value="Genomic_DNA"/>
</dbReference>
<dbReference type="AlphaFoldDB" id="A0A087CXJ6"/>
<keyword evidence="11" id="KW-0411">Iron-sulfur</keyword>
<keyword evidence="9" id="KW-0378">Hydrolase</keyword>
<dbReference type="STRING" id="1437610.BREU_0776"/>
<feature type="region of interest" description="Disordered" evidence="14">
    <location>
        <begin position="192"/>
        <end position="220"/>
    </location>
</feature>
<dbReference type="PANTHER" id="PTHR42944">
    <property type="entry name" value="ADENINE DNA GLYCOSYLASE"/>
    <property type="match status" value="1"/>
</dbReference>
<dbReference type="OrthoDB" id="9802365at2"/>
<evidence type="ECO:0000313" key="16">
    <source>
        <dbReference type="EMBL" id="KFI87996.1"/>
    </source>
</evidence>
<dbReference type="GO" id="GO:0046872">
    <property type="term" value="F:metal ion binding"/>
    <property type="evidence" value="ECO:0007669"/>
    <property type="project" value="UniProtKB-KW"/>
</dbReference>
<evidence type="ECO:0000256" key="3">
    <source>
        <dbReference type="ARBA" id="ARBA00008343"/>
    </source>
</evidence>
<dbReference type="GO" id="GO:0006284">
    <property type="term" value="P:base-excision repair"/>
    <property type="evidence" value="ECO:0007669"/>
    <property type="project" value="InterPro"/>
</dbReference>
<dbReference type="GO" id="GO:0006298">
    <property type="term" value="P:mismatch repair"/>
    <property type="evidence" value="ECO:0007669"/>
    <property type="project" value="TreeGrafter"/>
</dbReference>